<keyword evidence="2" id="KW-0732">Signal</keyword>
<proteinExistence type="predicted"/>
<dbReference type="OrthoDB" id="8456710at2"/>
<evidence type="ECO:0000256" key="2">
    <source>
        <dbReference type="SAM" id="SignalP"/>
    </source>
</evidence>
<organism evidence="3 4">
    <name type="scientific">Methylosinus sporium</name>
    <dbReference type="NCBI Taxonomy" id="428"/>
    <lineage>
        <taxon>Bacteria</taxon>
        <taxon>Pseudomonadati</taxon>
        <taxon>Pseudomonadota</taxon>
        <taxon>Alphaproteobacteria</taxon>
        <taxon>Hyphomicrobiales</taxon>
        <taxon>Methylocystaceae</taxon>
        <taxon>Methylosinus</taxon>
    </lineage>
</organism>
<keyword evidence="1" id="KW-0812">Transmembrane</keyword>
<keyword evidence="4" id="KW-1185">Reference proteome</keyword>
<reference evidence="3 4" key="1">
    <citation type="journal article" date="2018" name="Appl. Microbiol. Biotechnol.">
        <title>Co-cultivation of the strictly anaerobic methanogen Methanosarcina barkeri with aerobic methanotrophs in an oxygen-limited membrane bioreactor.</title>
        <authorList>
            <person name="In 't Zandt M.H."/>
            <person name="van den Bosch T.J.M."/>
            <person name="Rijkers R."/>
            <person name="van Kessel M.A.H.J."/>
            <person name="Jetten M.S.M."/>
            <person name="Welte C.U."/>
        </authorList>
    </citation>
    <scope>NUCLEOTIDE SEQUENCE [LARGE SCALE GENOMIC DNA]</scope>
    <source>
        <strain evidence="3 4">DSM 17706</strain>
    </source>
</reference>
<evidence type="ECO:0000313" key="4">
    <source>
        <dbReference type="Proteomes" id="UP000245137"/>
    </source>
</evidence>
<accession>A0A2U1SP28</accession>
<dbReference type="AlphaFoldDB" id="A0A2U1SP28"/>
<feature type="chain" id="PRO_5015655906" evidence="2">
    <location>
        <begin position="28"/>
        <end position="89"/>
    </location>
</feature>
<name>A0A2U1SP28_METSR</name>
<evidence type="ECO:0000256" key="1">
    <source>
        <dbReference type="SAM" id="Phobius"/>
    </source>
</evidence>
<keyword evidence="1" id="KW-0472">Membrane</keyword>
<keyword evidence="1" id="KW-1133">Transmembrane helix</keyword>
<evidence type="ECO:0000313" key="3">
    <source>
        <dbReference type="EMBL" id="PWB93368.1"/>
    </source>
</evidence>
<feature type="transmembrane region" description="Helical" evidence="1">
    <location>
        <begin position="37"/>
        <end position="57"/>
    </location>
</feature>
<dbReference type="EMBL" id="PUIV01000022">
    <property type="protein sequence ID" value="PWB93368.1"/>
    <property type="molecule type" value="Genomic_DNA"/>
</dbReference>
<dbReference type="Proteomes" id="UP000245137">
    <property type="component" value="Unassembled WGS sequence"/>
</dbReference>
<protein>
    <submittedName>
        <fullName evidence="3">Uncharacterized protein</fullName>
    </submittedName>
</protein>
<feature type="signal peptide" evidence="2">
    <location>
        <begin position="1"/>
        <end position="27"/>
    </location>
</feature>
<comment type="caution">
    <text evidence="3">The sequence shown here is derived from an EMBL/GenBank/DDBJ whole genome shotgun (WGS) entry which is preliminary data.</text>
</comment>
<gene>
    <name evidence="3" type="ORF">C5689_13145</name>
</gene>
<dbReference type="RefSeq" id="WP_146188385.1">
    <property type="nucleotide sequence ID" value="NZ_BGJY01000011.1"/>
</dbReference>
<sequence length="89" mass="9530">MSKNALAAGLLALTLTGSTILASTAEASPYRRHHHGHYWGGVAAAGALTALTLRAIAASQAPSDCYMTRQPVTDDWGNVLYFRRVRVCE</sequence>